<evidence type="ECO:0000313" key="2">
    <source>
        <dbReference type="Proteomes" id="UP001234989"/>
    </source>
</evidence>
<gene>
    <name evidence="1" type="ORF">MTR67_024045</name>
</gene>
<evidence type="ECO:0000313" key="1">
    <source>
        <dbReference type="EMBL" id="WMV30660.1"/>
    </source>
</evidence>
<protein>
    <submittedName>
        <fullName evidence="1">Uncharacterized protein</fullName>
    </submittedName>
</protein>
<reference evidence="1" key="1">
    <citation type="submission" date="2023-08" db="EMBL/GenBank/DDBJ databases">
        <title>A de novo genome assembly of Solanum verrucosum Schlechtendal, a Mexican diploid species geographically isolated from the other diploid A-genome species in potato relatives.</title>
        <authorList>
            <person name="Hosaka K."/>
        </authorList>
    </citation>
    <scope>NUCLEOTIDE SEQUENCE</scope>
    <source>
        <tissue evidence="1">Young leaves</tissue>
    </source>
</reference>
<sequence>MPDSVWTIDGDAVASMPYRIGKLKWMLWSSNIPFGLYERVSFSAFRKDFGNLLDFMKRLKNEQNQIALDVNLIEALKYGLTFICTSVQLSYFDLDEFEDEMARKRQKLQPMAEKVGFFLMNDQMDGDYRIFKLTHLVTKITPIDLEVMNICYTNLKASMSAEVEGFLKKL</sequence>
<proteinExistence type="predicted"/>
<dbReference type="Proteomes" id="UP001234989">
    <property type="component" value="Chromosome 5"/>
</dbReference>
<dbReference type="AlphaFoldDB" id="A0AAF0R0Y2"/>
<name>A0AAF0R0Y2_SOLVR</name>
<accession>A0AAF0R0Y2</accession>
<dbReference type="EMBL" id="CP133616">
    <property type="protein sequence ID" value="WMV30660.1"/>
    <property type="molecule type" value="Genomic_DNA"/>
</dbReference>
<organism evidence="1 2">
    <name type="scientific">Solanum verrucosum</name>
    <dbReference type="NCBI Taxonomy" id="315347"/>
    <lineage>
        <taxon>Eukaryota</taxon>
        <taxon>Viridiplantae</taxon>
        <taxon>Streptophyta</taxon>
        <taxon>Embryophyta</taxon>
        <taxon>Tracheophyta</taxon>
        <taxon>Spermatophyta</taxon>
        <taxon>Magnoliopsida</taxon>
        <taxon>eudicotyledons</taxon>
        <taxon>Gunneridae</taxon>
        <taxon>Pentapetalae</taxon>
        <taxon>asterids</taxon>
        <taxon>lamiids</taxon>
        <taxon>Solanales</taxon>
        <taxon>Solanaceae</taxon>
        <taxon>Solanoideae</taxon>
        <taxon>Solaneae</taxon>
        <taxon>Solanum</taxon>
    </lineage>
</organism>
<keyword evidence="2" id="KW-1185">Reference proteome</keyword>